<proteinExistence type="predicted"/>
<gene>
    <name evidence="3" type="ORF">IAC56_03860</name>
</gene>
<evidence type="ECO:0000313" key="4">
    <source>
        <dbReference type="Proteomes" id="UP000824083"/>
    </source>
</evidence>
<dbReference type="AlphaFoldDB" id="A0A9D1LE84"/>
<evidence type="ECO:0000259" key="2">
    <source>
        <dbReference type="PROSITE" id="PS50263"/>
    </source>
</evidence>
<dbReference type="InterPro" id="IPR003010">
    <property type="entry name" value="C-N_Hydrolase"/>
</dbReference>
<evidence type="ECO:0000256" key="1">
    <source>
        <dbReference type="ARBA" id="ARBA00022801"/>
    </source>
</evidence>
<dbReference type="SUPFAM" id="SSF56317">
    <property type="entry name" value="Carbon-nitrogen hydrolase"/>
    <property type="match status" value="1"/>
</dbReference>
<evidence type="ECO:0000313" key="3">
    <source>
        <dbReference type="EMBL" id="HIU37393.1"/>
    </source>
</evidence>
<dbReference type="Proteomes" id="UP000824083">
    <property type="component" value="Unassembled WGS sequence"/>
</dbReference>
<accession>A0A9D1LE84</accession>
<dbReference type="Pfam" id="PF00795">
    <property type="entry name" value="CN_hydrolase"/>
    <property type="match status" value="1"/>
</dbReference>
<dbReference type="EMBL" id="DVMY01000064">
    <property type="protein sequence ID" value="HIU37393.1"/>
    <property type="molecule type" value="Genomic_DNA"/>
</dbReference>
<dbReference type="InterPro" id="IPR045254">
    <property type="entry name" value="Nit1/2_C-N_Hydrolase"/>
</dbReference>
<reference evidence="3" key="2">
    <citation type="journal article" date="2021" name="PeerJ">
        <title>Extensive microbial diversity within the chicken gut microbiome revealed by metagenomics and culture.</title>
        <authorList>
            <person name="Gilroy R."/>
            <person name="Ravi A."/>
            <person name="Getino M."/>
            <person name="Pursley I."/>
            <person name="Horton D.L."/>
            <person name="Alikhan N.F."/>
            <person name="Baker D."/>
            <person name="Gharbi K."/>
            <person name="Hall N."/>
            <person name="Watson M."/>
            <person name="Adriaenssens E.M."/>
            <person name="Foster-Nyarko E."/>
            <person name="Jarju S."/>
            <person name="Secka A."/>
            <person name="Antonio M."/>
            <person name="Oren A."/>
            <person name="Chaudhuri R.R."/>
            <person name="La Ragione R."/>
            <person name="Hildebrand F."/>
            <person name="Pallen M.J."/>
        </authorList>
    </citation>
    <scope>NUCLEOTIDE SEQUENCE</scope>
    <source>
        <strain evidence="3">7463</strain>
    </source>
</reference>
<dbReference type="PROSITE" id="PS50263">
    <property type="entry name" value="CN_HYDROLASE"/>
    <property type="match status" value="1"/>
</dbReference>
<organism evidence="3 4">
    <name type="scientific">Candidatus Aphodousia faecigallinarum</name>
    <dbReference type="NCBI Taxonomy" id="2840677"/>
    <lineage>
        <taxon>Bacteria</taxon>
        <taxon>Pseudomonadati</taxon>
        <taxon>Pseudomonadota</taxon>
        <taxon>Betaproteobacteria</taxon>
        <taxon>Burkholderiales</taxon>
        <taxon>Sutterellaceae</taxon>
        <taxon>Sutterellaceae incertae sedis</taxon>
        <taxon>Candidatus Aphodousia</taxon>
    </lineage>
</organism>
<dbReference type="PANTHER" id="PTHR23088">
    <property type="entry name" value="NITRILASE-RELATED"/>
    <property type="match status" value="1"/>
</dbReference>
<reference evidence="3" key="1">
    <citation type="submission" date="2020-10" db="EMBL/GenBank/DDBJ databases">
        <authorList>
            <person name="Gilroy R."/>
        </authorList>
    </citation>
    <scope>NUCLEOTIDE SEQUENCE</scope>
    <source>
        <strain evidence="3">7463</strain>
    </source>
</reference>
<dbReference type="CDD" id="cd07572">
    <property type="entry name" value="nit"/>
    <property type="match status" value="1"/>
</dbReference>
<comment type="caution">
    <text evidence="3">The sequence shown here is derived from an EMBL/GenBank/DDBJ whole genome shotgun (WGS) entry which is preliminary data.</text>
</comment>
<dbReference type="GO" id="GO:0016811">
    <property type="term" value="F:hydrolase activity, acting on carbon-nitrogen (but not peptide) bonds, in linear amides"/>
    <property type="evidence" value="ECO:0007669"/>
    <property type="project" value="InterPro"/>
</dbReference>
<dbReference type="InterPro" id="IPR036526">
    <property type="entry name" value="C-N_Hydrolase_sf"/>
</dbReference>
<feature type="domain" description="CN hydrolase" evidence="2">
    <location>
        <begin position="1"/>
        <end position="250"/>
    </location>
</feature>
<dbReference type="PANTHER" id="PTHR23088:SF27">
    <property type="entry name" value="DEAMINATED GLUTATHIONE AMIDASE"/>
    <property type="match status" value="1"/>
</dbReference>
<protein>
    <submittedName>
        <fullName evidence="3">Carbon-nitrogen hydrolase family protein</fullName>
    </submittedName>
</protein>
<dbReference type="Gene3D" id="3.60.110.10">
    <property type="entry name" value="Carbon-nitrogen hydrolase"/>
    <property type="match status" value="1"/>
</dbReference>
<sequence length="268" mass="29917">MRIAACQMVSGMSIENNVRTARALIASAAQSGAELVLLPEYFALMPQDGQGLLEMAEEFGNGPVQQAMSEAAKEAQIWLIAGTIPLKSDDDKHFIDACIVYNPNGEVAARYDKIHLFQFERGQERYHEDQITQAGKEVRSVNIETWEGVWKVGLSVCFDLRFPELFRKLDTPDIITLPAAFTTFTGRTHWDTLVRARAIENQCYVLACAQGGEHESGRQTWGHTMLIDPWGTTVAELSQGEGVLLAEVYENRIKQAREILPAFKSRAL</sequence>
<name>A0A9D1LE84_9BURK</name>
<keyword evidence="1 3" id="KW-0378">Hydrolase</keyword>